<dbReference type="SUPFAM" id="SSF53383">
    <property type="entry name" value="PLP-dependent transferases"/>
    <property type="match status" value="1"/>
</dbReference>
<dbReference type="GO" id="GO:0004021">
    <property type="term" value="F:L-alanine:2-oxoglutarate aminotransferase activity"/>
    <property type="evidence" value="ECO:0007669"/>
    <property type="project" value="UniProtKB-EC"/>
</dbReference>
<reference evidence="11" key="1">
    <citation type="submission" date="2020-03" db="EMBL/GenBank/DDBJ databases">
        <title>Intra-Species Differences in Population Size shape Life History and Genome Evolution.</title>
        <authorList>
            <person name="Willemsen D."/>
            <person name="Cui R."/>
            <person name="Valenzano D.R."/>
        </authorList>
    </citation>
    <scope>NUCLEOTIDE SEQUENCE</scope>
    <source>
        <strain evidence="11">GRZ</strain>
        <tissue evidence="11">Whole</tissue>
    </source>
</reference>
<comment type="similarity">
    <text evidence="7">Belongs to the class-I pyridoxal-phosphate-dependent aminotransferase family. Alanine aminotransferase subfamily.</text>
</comment>
<comment type="caution">
    <text evidence="11">The sequence shown here is derived from an EMBL/GenBank/DDBJ whole genome shotgun (WGS) entry which is preliminary data.</text>
</comment>
<dbReference type="OMA" id="AFNSIDG"/>
<dbReference type="InterPro" id="IPR015424">
    <property type="entry name" value="PyrdxlP-dep_Trfase"/>
</dbReference>
<evidence type="ECO:0000259" key="10">
    <source>
        <dbReference type="Pfam" id="PF00155"/>
    </source>
</evidence>
<comment type="subunit">
    <text evidence="2">Homodimer.</text>
</comment>
<dbReference type="Gene3D" id="3.40.640.10">
    <property type="entry name" value="Type I PLP-dependent aspartate aminotransferase-like (Major domain)"/>
    <property type="match status" value="1"/>
</dbReference>
<dbReference type="Gene3D" id="1.10.287.1970">
    <property type="match status" value="1"/>
</dbReference>
<dbReference type="InterPro" id="IPR015421">
    <property type="entry name" value="PyrdxlP-dep_Trfase_major"/>
</dbReference>
<dbReference type="KEGG" id="nfu:107394706"/>
<keyword evidence="4" id="KW-0808">Transferase</keyword>
<dbReference type="AlphaFoldDB" id="A0A9D3BDA4"/>
<dbReference type="GO" id="GO:0030170">
    <property type="term" value="F:pyridoxal phosphate binding"/>
    <property type="evidence" value="ECO:0007669"/>
    <property type="project" value="InterPro"/>
</dbReference>
<keyword evidence="5" id="KW-0663">Pyridoxal phosphate</keyword>
<evidence type="ECO:0000313" key="11">
    <source>
        <dbReference type="EMBL" id="KAF7203366.1"/>
    </source>
</evidence>
<gene>
    <name evidence="11" type="ORF">G4P62_017355</name>
</gene>
<evidence type="ECO:0000256" key="6">
    <source>
        <dbReference type="ARBA" id="ARBA00025708"/>
    </source>
</evidence>
<evidence type="ECO:0000256" key="1">
    <source>
        <dbReference type="ARBA" id="ARBA00001933"/>
    </source>
</evidence>
<evidence type="ECO:0000256" key="9">
    <source>
        <dbReference type="ARBA" id="ARBA00047412"/>
    </source>
</evidence>
<dbReference type="EMBL" id="JAAVVJ010000017">
    <property type="protein sequence ID" value="KAF7203366.1"/>
    <property type="molecule type" value="Genomic_DNA"/>
</dbReference>
<dbReference type="Gene3D" id="3.90.1150.10">
    <property type="entry name" value="Aspartate Aminotransferase, domain 1"/>
    <property type="match status" value="1"/>
</dbReference>
<dbReference type="FunFam" id="3.40.640.10:FF:000129">
    <property type="entry name" value="Alanine aminotransferase 2"/>
    <property type="match status" value="1"/>
</dbReference>
<keyword evidence="3 11" id="KW-0032">Aminotransferase</keyword>
<protein>
    <recommendedName>
        <fullName evidence="8">alanine transaminase</fullName>
        <ecNumber evidence="8">2.6.1.2</ecNumber>
    </recommendedName>
</protein>
<dbReference type="EC" id="2.6.1.2" evidence="8"/>
<dbReference type="InterPro" id="IPR004839">
    <property type="entry name" value="Aminotransferase_I/II_large"/>
</dbReference>
<dbReference type="Pfam" id="PF00155">
    <property type="entry name" value="Aminotran_1_2"/>
    <property type="match status" value="1"/>
</dbReference>
<evidence type="ECO:0000256" key="7">
    <source>
        <dbReference type="ARBA" id="ARBA00025785"/>
    </source>
</evidence>
<evidence type="ECO:0000256" key="8">
    <source>
        <dbReference type="ARBA" id="ARBA00026106"/>
    </source>
</evidence>
<proteinExistence type="inferred from homology"/>
<evidence type="ECO:0000313" key="12">
    <source>
        <dbReference type="Proteomes" id="UP000822369"/>
    </source>
</evidence>
<feature type="domain" description="Aminotransferase class I/classII large" evidence="10">
    <location>
        <begin position="95"/>
        <end position="463"/>
    </location>
</feature>
<comment type="cofactor">
    <cofactor evidence="1">
        <name>pyridoxal 5'-phosphate</name>
        <dbReference type="ChEBI" id="CHEBI:597326"/>
    </cofactor>
</comment>
<dbReference type="InterPro" id="IPR015422">
    <property type="entry name" value="PyrdxlP-dep_Trfase_small"/>
</dbReference>
<dbReference type="PANTHER" id="PTHR11751">
    <property type="entry name" value="ALANINE AMINOTRANSFERASE"/>
    <property type="match status" value="1"/>
</dbReference>
<comment type="catalytic activity">
    <reaction evidence="9">
        <text>L-alanine + 2-oxoglutarate = pyruvate + L-glutamate</text>
        <dbReference type="Rhea" id="RHEA:19453"/>
        <dbReference type="ChEBI" id="CHEBI:15361"/>
        <dbReference type="ChEBI" id="CHEBI:16810"/>
        <dbReference type="ChEBI" id="CHEBI:29985"/>
        <dbReference type="ChEBI" id="CHEBI:57972"/>
        <dbReference type="EC" id="2.6.1.2"/>
    </reaction>
</comment>
<dbReference type="PANTHER" id="PTHR11751:SF469">
    <property type="entry name" value="ALANINE TRANSAMINASE"/>
    <property type="match status" value="1"/>
</dbReference>
<sequence length="475" mass="52492">MTSEQDVNPTVRGIRTPVNLQALAERITEQISQGEQKPFERVYDVSSGDPHRVGMPPLTFIRQVLAACLYPDLLKDDSLPVDVRQRARTLLDVCEGGSVGSYSLTYSGIPLIQKTIAEFITRRDGGVESKPENIIFSSGLERALSLVLHLLSGGEGQTRTGVLTPVPCPHTLPMQLDEAHLEQVSYQLLEEQGWALDLAELHRALRTTRGRCETRAIYISNPGNPTGHVQDRKTIEEVIRFAASESLVLLVEEVFQDSVLGQEKRFVSYRKVLLEMGEPYSKRVELVSLHSLCTAGMGECGLRGGYMEVINMDPAVREFINILPCSGSPPILPQLALGVMASPPSPGDSSYETFMQEVLHVERTLSHNARRACEFLNGLPRMSCVPAEAGIFLYPRLDLPLGITEQAQMLGVEPDVLFCQRFLEEEGVCVGPGCENGQDDDNFHIRICVLAPPAALEEVLTRLRSFHLRLLSSCC</sequence>
<dbReference type="Proteomes" id="UP000822369">
    <property type="component" value="Chromosome 17"/>
</dbReference>
<name>A0A9D3BDA4_NOTFU</name>
<organism evidence="11 12">
    <name type="scientific">Nothobranchius furzeri</name>
    <name type="common">Turquoise killifish</name>
    <dbReference type="NCBI Taxonomy" id="105023"/>
    <lineage>
        <taxon>Eukaryota</taxon>
        <taxon>Metazoa</taxon>
        <taxon>Chordata</taxon>
        <taxon>Craniata</taxon>
        <taxon>Vertebrata</taxon>
        <taxon>Euteleostomi</taxon>
        <taxon>Actinopterygii</taxon>
        <taxon>Neopterygii</taxon>
        <taxon>Teleostei</taxon>
        <taxon>Neoteleostei</taxon>
        <taxon>Acanthomorphata</taxon>
        <taxon>Ovalentaria</taxon>
        <taxon>Atherinomorphae</taxon>
        <taxon>Cyprinodontiformes</taxon>
        <taxon>Nothobranchiidae</taxon>
        <taxon>Nothobranchius</taxon>
    </lineage>
</organism>
<accession>A0A9D3BDA4</accession>
<evidence type="ECO:0000256" key="5">
    <source>
        <dbReference type="ARBA" id="ARBA00022898"/>
    </source>
</evidence>
<evidence type="ECO:0000256" key="2">
    <source>
        <dbReference type="ARBA" id="ARBA00011738"/>
    </source>
</evidence>
<dbReference type="OrthoDB" id="1732682at2759"/>
<comment type="pathway">
    <text evidence="6">Amino-acid degradation; L-alanine degradation via transaminase pathway; pyruvate from L-alanine: step 1/1.</text>
</comment>
<dbReference type="InterPro" id="IPR045088">
    <property type="entry name" value="ALAT1/2-like"/>
</dbReference>
<evidence type="ECO:0000256" key="4">
    <source>
        <dbReference type="ARBA" id="ARBA00022679"/>
    </source>
</evidence>
<evidence type="ECO:0000256" key="3">
    <source>
        <dbReference type="ARBA" id="ARBA00022576"/>
    </source>
</evidence>
<dbReference type="CDD" id="cd00609">
    <property type="entry name" value="AAT_like"/>
    <property type="match status" value="1"/>
</dbReference>